<dbReference type="Proteomes" id="UP001221898">
    <property type="component" value="Unassembled WGS sequence"/>
</dbReference>
<evidence type="ECO:0000313" key="2">
    <source>
        <dbReference type="EMBL" id="KAJ8384892.1"/>
    </source>
</evidence>
<proteinExistence type="predicted"/>
<dbReference type="InterPro" id="IPR005135">
    <property type="entry name" value="Endo/exonuclease/phosphatase"/>
</dbReference>
<evidence type="ECO:0000259" key="1">
    <source>
        <dbReference type="Pfam" id="PF03372"/>
    </source>
</evidence>
<sequence length="236" mass="26499">MGTFNANTVREDARLAELAHCAEERGVEILGVQEHRRVHHDLIAYCRVGGCSLITSSTWRNEAQAATGGVGLMLSSRARRALCRAYQHMGRILIANFDGNPVTTVMDVYSPTNVALVEDVEKFYEDLRTAIRDVPAHNFLAVLGDFNARLGPEDARFTYHDATNRNGKHLATLLAAHELLAANTLFQKRMGKRWTFQDRATGILRQLDYILVRHKRRNSVTNTETYSTFNSVGSDH</sequence>
<reference evidence="2" key="1">
    <citation type="journal article" date="2023" name="Science">
        <title>Genome structures resolve the early diversification of teleost fishes.</title>
        <authorList>
            <person name="Parey E."/>
            <person name="Louis A."/>
            <person name="Montfort J."/>
            <person name="Bouchez O."/>
            <person name="Roques C."/>
            <person name="Iampietro C."/>
            <person name="Lluch J."/>
            <person name="Castinel A."/>
            <person name="Donnadieu C."/>
            <person name="Desvignes T."/>
            <person name="Floi Bucao C."/>
            <person name="Jouanno E."/>
            <person name="Wen M."/>
            <person name="Mejri S."/>
            <person name="Dirks R."/>
            <person name="Jansen H."/>
            <person name="Henkel C."/>
            <person name="Chen W.J."/>
            <person name="Zahm M."/>
            <person name="Cabau C."/>
            <person name="Klopp C."/>
            <person name="Thompson A.W."/>
            <person name="Robinson-Rechavi M."/>
            <person name="Braasch I."/>
            <person name="Lecointre G."/>
            <person name="Bobe J."/>
            <person name="Postlethwait J.H."/>
            <person name="Berthelot C."/>
            <person name="Roest Crollius H."/>
            <person name="Guiguen Y."/>
        </authorList>
    </citation>
    <scope>NUCLEOTIDE SEQUENCE</scope>
    <source>
        <strain evidence="2">NC1722</strain>
    </source>
</reference>
<accession>A0AAD7RJ88</accession>
<name>A0AAD7RJ88_9TELE</name>
<protein>
    <recommendedName>
        <fullName evidence="1">Endonuclease/exonuclease/phosphatase domain-containing protein</fullName>
    </recommendedName>
</protein>
<gene>
    <name evidence="2" type="ORF">AAFF_G00197000</name>
</gene>
<evidence type="ECO:0000313" key="3">
    <source>
        <dbReference type="Proteomes" id="UP001221898"/>
    </source>
</evidence>
<dbReference type="EMBL" id="JAINUG010000262">
    <property type="protein sequence ID" value="KAJ8384892.1"/>
    <property type="molecule type" value="Genomic_DNA"/>
</dbReference>
<dbReference type="CDD" id="cd09076">
    <property type="entry name" value="L1-EN"/>
    <property type="match status" value="1"/>
</dbReference>
<dbReference type="Pfam" id="PF03372">
    <property type="entry name" value="Exo_endo_phos"/>
    <property type="match status" value="1"/>
</dbReference>
<dbReference type="InterPro" id="IPR036691">
    <property type="entry name" value="Endo/exonu/phosph_ase_sf"/>
</dbReference>
<dbReference type="AlphaFoldDB" id="A0AAD7RJ88"/>
<comment type="caution">
    <text evidence="2">The sequence shown here is derived from an EMBL/GenBank/DDBJ whole genome shotgun (WGS) entry which is preliminary data.</text>
</comment>
<organism evidence="2 3">
    <name type="scientific">Aldrovandia affinis</name>
    <dbReference type="NCBI Taxonomy" id="143900"/>
    <lineage>
        <taxon>Eukaryota</taxon>
        <taxon>Metazoa</taxon>
        <taxon>Chordata</taxon>
        <taxon>Craniata</taxon>
        <taxon>Vertebrata</taxon>
        <taxon>Euteleostomi</taxon>
        <taxon>Actinopterygii</taxon>
        <taxon>Neopterygii</taxon>
        <taxon>Teleostei</taxon>
        <taxon>Notacanthiformes</taxon>
        <taxon>Halosauridae</taxon>
        <taxon>Aldrovandia</taxon>
    </lineage>
</organism>
<dbReference type="Gene3D" id="3.60.10.10">
    <property type="entry name" value="Endonuclease/exonuclease/phosphatase"/>
    <property type="match status" value="1"/>
</dbReference>
<dbReference type="SUPFAM" id="SSF56219">
    <property type="entry name" value="DNase I-like"/>
    <property type="match status" value="1"/>
</dbReference>
<dbReference type="GO" id="GO:0003824">
    <property type="term" value="F:catalytic activity"/>
    <property type="evidence" value="ECO:0007669"/>
    <property type="project" value="InterPro"/>
</dbReference>
<feature type="domain" description="Endonuclease/exonuclease/phosphatase" evidence="1">
    <location>
        <begin position="2"/>
        <end position="236"/>
    </location>
</feature>
<keyword evidence="3" id="KW-1185">Reference proteome</keyword>